<feature type="signal peptide" evidence="1">
    <location>
        <begin position="1"/>
        <end position="22"/>
    </location>
</feature>
<dbReference type="RefSeq" id="WP_054359079.1">
    <property type="nucleotide sequence ID" value="NZ_JAPCYQ010000001.1"/>
</dbReference>
<evidence type="ECO:0000256" key="1">
    <source>
        <dbReference type="SAM" id="SignalP"/>
    </source>
</evidence>
<dbReference type="EMBL" id="LJYW01000001">
    <property type="protein sequence ID" value="KPL52916.1"/>
    <property type="molecule type" value="Genomic_DNA"/>
</dbReference>
<keyword evidence="3" id="KW-1185">Reference proteome</keyword>
<comment type="caution">
    <text evidence="2">The sequence shown here is derived from an EMBL/GenBank/DDBJ whole genome shotgun (WGS) entry which is preliminary data.</text>
</comment>
<protein>
    <submittedName>
        <fullName evidence="2">Uncharacterized protein</fullName>
    </submittedName>
</protein>
<proteinExistence type="predicted"/>
<dbReference type="AlphaFoldDB" id="A0A0P6WE29"/>
<gene>
    <name evidence="2" type="ORF">ABB55_12395</name>
</gene>
<dbReference type="Proteomes" id="UP000048984">
    <property type="component" value="Unassembled WGS sequence"/>
</dbReference>
<sequence>MNKIVFTVMITMLAASGLSVRASEILISDGAMRQDLGQNTGGEISRTVNRKVSPSGFIIYHQLSSRWTRHYRNSSSPAPR</sequence>
<keyword evidence="1" id="KW-0732">Signal</keyword>
<reference evidence="2 3" key="2">
    <citation type="submission" date="2015-10" db="EMBL/GenBank/DDBJ databases">
        <title>Draft Genome Sequence of Prosthecomicrobium hirschii ATCC 27832.</title>
        <authorList>
            <person name="Daniel J."/>
            <person name="Givan S.A."/>
            <person name="Brun Y.V."/>
            <person name="Brown P.J."/>
        </authorList>
    </citation>
    <scope>NUCLEOTIDE SEQUENCE [LARGE SCALE GENOMIC DNA]</scope>
    <source>
        <strain evidence="2 3">16</strain>
    </source>
</reference>
<evidence type="ECO:0000313" key="3">
    <source>
        <dbReference type="Proteomes" id="UP000048984"/>
    </source>
</evidence>
<accession>A0A0P6WE29</accession>
<feature type="chain" id="PRO_5006132311" evidence="1">
    <location>
        <begin position="23"/>
        <end position="80"/>
    </location>
</feature>
<reference evidence="2 3" key="1">
    <citation type="submission" date="2015-09" db="EMBL/GenBank/DDBJ databases">
        <authorList>
            <person name="Jackson K.R."/>
            <person name="Lunt B.L."/>
            <person name="Fisher J.N.B."/>
            <person name="Gardner A.V."/>
            <person name="Bailey M.E."/>
            <person name="Deus L.M."/>
            <person name="Earl A.S."/>
            <person name="Gibby P.D."/>
            <person name="Hartmann K.A."/>
            <person name="Liu J.E."/>
            <person name="Manci A.M."/>
            <person name="Nielsen D.A."/>
            <person name="Solomon M.B."/>
            <person name="Breakwell D.P."/>
            <person name="Burnett S.H."/>
            <person name="Grose J.H."/>
        </authorList>
    </citation>
    <scope>NUCLEOTIDE SEQUENCE [LARGE SCALE GENOMIC DNA]</scope>
    <source>
        <strain evidence="2 3">16</strain>
    </source>
</reference>
<organism evidence="2 3">
    <name type="scientific">Prosthecodimorpha hirschii</name>
    <dbReference type="NCBI Taxonomy" id="665126"/>
    <lineage>
        <taxon>Bacteria</taxon>
        <taxon>Pseudomonadati</taxon>
        <taxon>Pseudomonadota</taxon>
        <taxon>Alphaproteobacteria</taxon>
        <taxon>Hyphomicrobiales</taxon>
        <taxon>Ancalomicrobiaceae</taxon>
        <taxon>Prosthecodimorpha</taxon>
    </lineage>
</organism>
<evidence type="ECO:0000313" key="2">
    <source>
        <dbReference type="EMBL" id="KPL52916.1"/>
    </source>
</evidence>
<name>A0A0P6WE29_9HYPH</name>